<evidence type="ECO:0000313" key="2">
    <source>
        <dbReference type="EMBL" id="EMB15923.1"/>
    </source>
</evidence>
<comment type="caution">
    <text evidence="2">The sequence shown here is derived from an EMBL/GenBank/DDBJ whole genome shotgun (WGS) entry which is preliminary data.</text>
</comment>
<dbReference type="Proteomes" id="UP000011529">
    <property type="component" value="Unassembled WGS sequence"/>
</dbReference>
<dbReference type="EMBL" id="ANMO01000151">
    <property type="protein sequence ID" value="EMB15923.1"/>
    <property type="molecule type" value="Genomic_DNA"/>
</dbReference>
<reference evidence="2" key="1">
    <citation type="submission" date="2012-11" db="EMBL/GenBank/DDBJ databases">
        <title>Permanent draft genomes of Rhodopirellula europaea strain SH398 and 6C.</title>
        <authorList>
            <person name="Richter M."/>
            <person name="Richter-Heitmann T."/>
            <person name="Frank C."/>
            <person name="Harder J."/>
            <person name="Glockner F.O."/>
        </authorList>
    </citation>
    <scope>NUCLEOTIDE SEQUENCE</scope>
    <source>
        <strain evidence="2">6C</strain>
    </source>
</reference>
<feature type="transmembrane region" description="Helical" evidence="1">
    <location>
        <begin position="12"/>
        <end position="31"/>
    </location>
</feature>
<keyword evidence="1" id="KW-0472">Membrane</keyword>
<evidence type="ECO:0000256" key="1">
    <source>
        <dbReference type="SAM" id="Phobius"/>
    </source>
</evidence>
<evidence type="ECO:0000313" key="3">
    <source>
        <dbReference type="Proteomes" id="UP000011529"/>
    </source>
</evidence>
<proteinExistence type="predicted"/>
<protein>
    <submittedName>
        <fullName evidence="2">Uncharacterized protein</fullName>
    </submittedName>
</protein>
<keyword evidence="1" id="KW-1133">Transmembrane helix</keyword>
<dbReference type="PATRIC" id="fig|1263867.3.peg.3581"/>
<sequence>MTAKSGVLLLEWLFDAVLYVFCRLFLAWFSGDSEFCGVSG</sequence>
<gene>
    <name evidence="2" type="ORF">RE6C_03350</name>
</gene>
<organism evidence="2 3">
    <name type="scientific">Rhodopirellula europaea 6C</name>
    <dbReference type="NCBI Taxonomy" id="1263867"/>
    <lineage>
        <taxon>Bacteria</taxon>
        <taxon>Pseudomonadati</taxon>
        <taxon>Planctomycetota</taxon>
        <taxon>Planctomycetia</taxon>
        <taxon>Pirellulales</taxon>
        <taxon>Pirellulaceae</taxon>
        <taxon>Rhodopirellula</taxon>
    </lineage>
</organism>
<name>M2B2A9_9BACT</name>
<dbReference type="AlphaFoldDB" id="M2B2A9"/>
<accession>M2B2A9</accession>
<reference evidence="2" key="2">
    <citation type="journal article" date="2013" name="Mar. Genomics">
        <title>Expression of sulfatases in Rhodopirellula baltica and the diversity of sulfatases in the genus Rhodopirellula.</title>
        <authorList>
            <person name="Wegner C.E."/>
            <person name="Richter-Heitmann T."/>
            <person name="Klindworth A."/>
            <person name="Klockow C."/>
            <person name="Richter M."/>
            <person name="Achstetter T."/>
            <person name="Glockner F.O."/>
            <person name="Harder J."/>
        </authorList>
    </citation>
    <scope>NUCLEOTIDE SEQUENCE [LARGE SCALE GENOMIC DNA]</scope>
    <source>
        <strain evidence="2">6C</strain>
    </source>
</reference>
<keyword evidence="1" id="KW-0812">Transmembrane</keyword>
<keyword evidence="3" id="KW-1185">Reference proteome</keyword>